<evidence type="ECO:0000313" key="9">
    <source>
        <dbReference type="Proteomes" id="UP001157125"/>
    </source>
</evidence>
<evidence type="ECO:0000256" key="6">
    <source>
        <dbReference type="SAM" id="Phobius"/>
    </source>
</evidence>
<evidence type="ECO:0000256" key="5">
    <source>
        <dbReference type="ARBA" id="ARBA00023136"/>
    </source>
</evidence>
<proteinExistence type="predicted"/>
<reference evidence="9" key="1">
    <citation type="journal article" date="2019" name="Int. J. Syst. Evol. Microbiol.">
        <title>The Global Catalogue of Microorganisms (GCM) 10K type strain sequencing project: providing services to taxonomists for standard genome sequencing and annotation.</title>
        <authorList>
            <consortium name="The Broad Institute Genomics Platform"/>
            <consortium name="The Broad Institute Genome Sequencing Center for Infectious Disease"/>
            <person name="Wu L."/>
            <person name="Ma J."/>
        </authorList>
    </citation>
    <scope>NUCLEOTIDE SEQUENCE [LARGE SCALE GENOMIC DNA]</scope>
    <source>
        <strain evidence="9">NBRC 112299</strain>
    </source>
</reference>
<feature type="domain" description="ABC3 transporter permease C-terminal" evidence="7">
    <location>
        <begin position="5"/>
        <end position="118"/>
    </location>
</feature>
<evidence type="ECO:0000256" key="1">
    <source>
        <dbReference type="ARBA" id="ARBA00004651"/>
    </source>
</evidence>
<comment type="caution">
    <text evidence="8">The sequence shown here is derived from an EMBL/GenBank/DDBJ whole genome shotgun (WGS) entry which is preliminary data.</text>
</comment>
<protein>
    <recommendedName>
        <fullName evidence="7">ABC3 transporter permease C-terminal domain-containing protein</fullName>
    </recommendedName>
</protein>
<dbReference type="Pfam" id="PF02687">
    <property type="entry name" value="FtsX"/>
    <property type="match status" value="1"/>
</dbReference>
<evidence type="ECO:0000313" key="8">
    <source>
        <dbReference type="EMBL" id="GMA36758.1"/>
    </source>
</evidence>
<name>A0ABQ6IFV3_9MICO</name>
<comment type="subcellular location">
    <subcellularLocation>
        <location evidence="1">Cell membrane</location>
        <topology evidence="1">Multi-pass membrane protein</topology>
    </subcellularLocation>
</comment>
<keyword evidence="5 6" id="KW-0472">Membrane</keyword>
<feature type="transmembrane region" description="Helical" evidence="6">
    <location>
        <begin position="48"/>
        <end position="81"/>
    </location>
</feature>
<accession>A0ABQ6IFV3</accession>
<keyword evidence="9" id="KW-1185">Reference proteome</keyword>
<keyword evidence="4 6" id="KW-1133">Transmembrane helix</keyword>
<feature type="transmembrane region" description="Helical" evidence="6">
    <location>
        <begin position="6"/>
        <end position="27"/>
    </location>
</feature>
<dbReference type="InterPro" id="IPR003838">
    <property type="entry name" value="ABC3_permease_C"/>
</dbReference>
<evidence type="ECO:0000256" key="3">
    <source>
        <dbReference type="ARBA" id="ARBA00022692"/>
    </source>
</evidence>
<gene>
    <name evidence="8" type="ORF">GCM10025876_29620</name>
</gene>
<evidence type="ECO:0000256" key="2">
    <source>
        <dbReference type="ARBA" id="ARBA00022475"/>
    </source>
</evidence>
<evidence type="ECO:0000259" key="7">
    <source>
        <dbReference type="Pfam" id="PF02687"/>
    </source>
</evidence>
<keyword evidence="3 6" id="KW-0812">Transmembrane</keyword>
<organism evidence="8 9">
    <name type="scientific">Demequina litorisediminis</name>
    <dbReference type="NCBI Taxonomy" id="1849022"/>
    <lineage>
        <taxon>Bacteria</taxon>
        <taxon>Bacillati</taxon>
        <taxon>Actinomycetota</taxon>
        <taxon>Actinomycetes</taxon>
        <taxon>Micrococcales</taxon>
        <taxon>Demequinaceae</taxon>
        <taxon>Demequina</taxon>
    </lineage>
</organism>
<keyword evidence="2" id="KW-1003">Cell membrane</keyword>
<evidence type="ECO:0000256" key="4">
    <source>
        <dbReference type="ARBA" id="ARBA00022989"/>
    </source>
</evidence>
<sequence>MLAYVGMAIAVAISALSLAVATISAALERRRTFGLLRLAGMPVARLRAMVATEAAVPLGSTLLASAGLGFLVAWILVTVLGNGLEFVWPDGRYWVTLLASAALAAAAVAGSFGVVRRSTEIESTRFE</sequence>
<dbReference type="EMBL" id="BSUN01000001">
    <property type="protein sequence ID" value="GMA36758.1"/>
    <property type="molecule type" value="Genomic_DNA"/>
</dbReference>
<feature type="transmembrane region" description="Helical" evidence="6">
    <location>
        <begin position="93"/>
        <end position="115"/>
    </location>
</feature>
<dbReference type="Proteomes" id="UP001157125">
    <property type="component" value="Unassembled WGS sequence"/>
</dbReference>